<feature type="transmembrane region" description="Helical" evidence="5">
    <location>
        <begin position="58"/>
        <end position="87"/>
    </location>
</feature>
<comment type="caution">
    <text evidence="6">The sequence shown here is derived from an EMBL/GenBank/DDBJ whole genome shotgun (WGS) entry which is preliminary data.</text>
</comment>
<keyword evidence="4 5" id="KW-0472">Membrane</keyword>
<sequence length="355" mass="39350">MTAITAPSAAVRFARPVLVAGCLGLSALLYGRDWKQAALWLALILLVRALRHHRRIPLWLAVSLSLLPLLAVKTSLTGGIGLLGLSFATFRAIDMLLSEQDGPPPPLPASLLYLTFPPVLITGPMLRWRDFSEDVQAWPRGMGRQPAAQGAAMLALGLIQKFLCADLLQTYVLPTLPAHIYRPGLIVANAVAYSAFLYFDFAGYSNMMAGLCRLFGFRCPLNFRNPILSADPRDFWRRWHISLSEWLRDMVFFPLYRASQRRPWLRAHRLLAQNGALFATLFLMGTWNGLTPRYIASGAVFGLMSVTENSLTHLGQRWLWLKRFAASRPGGLCARLGTISGALAALYLFSGRGPL</sequence>
<dbReference type="GO" id="GO:0016746">
    <property type="term" value="F:acyltransferase activity"/>
    <property type="evidence" value="ECO:0007669"/>
    <property type="project" value="UniProtKB-KW"/>
</dbReference>
<evidence type="ECO:0000256" key="4">
    <source>
        <dbReference type="ARBA" id="ARBA00023136"/>
    </source>
</evidence>
<organism evidence="6">
    <name type="scientific">mine drainage metagenome</name>
    <dbReference type="NCBI Taxonomy" id="410659"/>
    <lineage>
        <taxon>unclassified sequences</taxon>
        <taxon>metagenomes</taxon>
        <taxon>ecological metagenomes</taxon>
    </lineage>
</organism>
<dbReference type="Pfam" id="PF03062">
    <property type="entry name" value="MBOAT"/>
    <property type="match status" value="1"/>
</dbReference>
<dbReference type="EMBL" id="MLJW01000168">
    <property type="protein sequence ID" value="OIQ95395.1"/>
    <property type="molecule type" value="Genomic_DNA"/>
</dbReference>
<dbReference type="EC" id="2.3.1.-" evidence="6"/>
<accession>A0A1J5S0V5</accession>
<evidence type="ECO:0000256" key="2">
    <source>
        <dbReference type="ARBA" id="ARBA00022692"/>
    </source>
</evidence>
<dbReference type="AlphaFoldDB" id="A0A1J5S0V5"/>
<dbReference type="InterPro" id="IPR004299">
    <property type="entry name" value="MBOAT_fam"/>
</dbReference>
<keyword evidence="2 5" id="KW-0812">Transmembrane</keyword>
<keyword evidence="6" id="KW-0012">Acyltransferase</keyword>
<evidence type="ECO:0000313" key="6">
    <source>
        <dbReference type="EMBL" id="OIQ95395.1"/>
    </source>
</evidence>
<gene>
    <name evidence="6" type="primary">patA_9</name>
    <name evidence="6" type="ORF">GALL_226630</name>
</gene>
<dbReference type="PANTHER" id="PTHR13285:SF23">
    <property type="entry name" value="TEICHOIC ACID D-ALANYLTRANSFERASE"/>
    <property type="match status" value="1"/>
</dbReference>
<name>A0A1J5S0V5_9ZZZZ</name>
<evidence type="ECO:0000256" key="1">
    <source>
        <dbReference type="ARBA" id="ARBA00004141"/>
    </source>
</evidence>
<dbReference type="InterPro" id="IPR051085">
    <property type="entry name" value="MB_O-acyltransferase"/>
</dbReference>
<evidence type="ECO:0000256" key="5">
    <source>
        <dbReference type="SAM" id="Phobius"/>
    </source>
</evidence>
<keyword evidence="6" id="KW-0808">Transferase</keyword>
<reference evidence="6" key="1">
    <citation type="submission" date="2016-10" db="EMBL/GenBank/DDBJ databases">
        <title>Sequence of Gallionella enrichment culture.</title>
        <authorList>
            <person name="Poehlein A."/>
            <person name="Muehling M."/>
            <person name="Daniel R."/>
        </authorList>
    </citation>
    <scope>NUCLEOTIDE SEQUENCE</scope>
</reference>
<dbReference type="PANTHER" id="PTHR13285">
    <property type="entry name" value="ACYLTRANSFERASE"/>
    <property type="match status" value="1"/>
</dbReference>
<keyword evidence="3 5" id="KW-1133">Transmembrane helix</keyword>
<dbReference type="GO" id="GO:0016020">
    <property type="term" value="C:membrane"/>
    <property type="evidence" value="ECO:0007669"/>
    <property type="project" value="UniProtKB-SubCell"/>
</dbReference>
<evidence type="ECO:0000256" key="3">
    <source>
        <dbReference type="ARBA" id="ARBA00022989"/>
    </source>
</evidence>
<proteinExistence type="predicted"/>
<comment type="subcellular location">
    <subcellularLocation>
        <location evidence="1">Membrane</location>
        <topology evidence="1">Multi-pass membrane protein</topology>
    </subcellularLocation>
</comment>
<protein>
    <submittedName>
        <fullName evidence="6">Peptidoglycan O-acetyltransferase</fullName>
        <ecNumber evidence="6">2.3.1.-</ecNumber>
    </submittedName>
</protein>